<keyword evidence="1" id="KW-0175">Coiled coil</keyword>
<accession>A0A2H3JPB8</accession>
<sequence length="578" mass="62128">MHTLNYASCPHSAISLTSPVEPLAPCPRAPAELPASSDMFPYAVVRALRAELDAERRAHARTREVAEKEVAMLSAQLARREAELEACVVDVHMHGTDDGRNAHYVQRAEIGKTRTKWSKQCEELRREPSSAPARVKNEQEALGDEAALVLEGALVRNRVLEQEVEGLARRLGDVRNSIACPIPPPPPRLSERRRNGRSSGPDGSWHAHVDDVPLPRAHDAASPSLSATATSTSDTLTTRSASSGSAYSATTRAPSAPSIVDGASSTSPPPSHASSQAQTPALRSLADAIAAFGAQIDSFGALRQEVASEVGRDLELRRRNERRAEVRAPEDELAGDGLGQGQTRDVGPGVSATSSTNHVEIGHVGRGGERGHEQCERRLRAAVATLRRELEMLRTEGQTREAGLKAEVDRLRHAMEQRLDIGSPTAAMGHALPAPLSREGDEGEAPLQGEGELPSLVEIGEAPVPEPRPEAVKEPPESAVDEACAQVQLDAQALIFDLDATDSVCSMELASPLQPTILSIRDDVEDRKERDAQEERCADSIDPSVILLPETPLSLSEELPSWLLPDEPPSPPLLDLLH</sequence>
<evidence type="ECO:0000313" key="4">
    <source>
        <dbReference type="Proteomes" id="UP000218811"/>
    </source>
</evidence>
<feature type="region of interest" description="Disordered" evidence="2">
    <location>
        <begin position="176"/>
        <end position="280"/>
    </location>
</feature>
<dbReference type="AlphaFoldDB" id="A0A2H3JPB8"/>
<feature type="compositionally biased region" description="Low complexity" evidence="2">
    <location>
        <begin position="220"/>
        <end position="253"/>
    </location>
</feature>
<dbReference type="Proteomes" id="UP000218811">
    <property type="component" value="Unassembled WGS sequence"/>
</dbReference>
<dbReference type="STRING" id="742152.A0A2H3JPB8"/>
<proteinExistence type="predicted"/>
<evidence type="ECO:0000256" key="1">
    <source>
        <dbReference type="SAM" id="Coils"/>
    </source>
</evidence>
<feature type="region of interest" description="Disordered" evidence="2">
    <location>
        <begin position="524"/>
        <end position="543"/>
    </location>
</feature>
<organism evidence="3 4">
    <name type="scientific">Wolfiporia cocos (strain MD-104)</name>
    <name type="common">Brown rot fungus</name>
    <dbReference type="NCBI Taxonomy" id="742152"/>
    <lineage>
        <taxon>Eukaryota</taxon>
        <taxon>Fungi</taxon>
        <taxon>Dikarya</taxon>
        <taxon>Basidiomycota</taxon>
        <taxon>Agaricomycotina</taxon>
        <taxon>Agaricomycetes</taxon>
        <taxon>Polyporales</taxon>
        <taxon>Phaeolaceae</taxon>
        <taxon>Wolfiporia</taxon>
    </lineage>
</organism>
<evidence type="ECO:0000256" key="2">
    <source>
        <dbReference type="SAM" id="MobiDB-lite"/>
    </source>
</evidence>
<dbReference type="OrthoDB" id="2800708at2759"/>
<gene>
    <name evidence="3" type="ORF">WOLCODRAFT_138753</name>
</gene>
<name>A0A2H3JPB8_WOLCO</name>
<protein>
    <submittedName>
        <fullName evidence="3">Uncharacterized protein</fullName>
    </submittedName>
</protein>
<feature type="compositionally biased region" description="Basic and acidic residues" evidence="2">
    <location>
        <begin position="524"/>
        <end position="539"/>
    </location>
</feature>
<dbReference type="EMBL" id="KB468157">
    <property type="protein sequence ID" value="PCH44022.1"/>
    <property type="molecule type" value="Genomic_DNA"/>
</dbReference>
<reference evidence="3 4" key="1">
    <citation type="journal article" date="2012" name="Science">
        <title>The Paleozoic origin of enzymatic lignin decomposition reconstructed from 31 fungal genomes.</title>
        <authorList>
            <person name="Floudas D."/>
            <person name="Binder M."/>
            <person name="Riley R."/>
            <person name="Barry K."/>
            <person name="Blanchette R.A."/>
            <person name="Henrissat B."/>
            <person name="Martinez A.T."/>
            <person name="Otillar R."/>
            <person name="Spatafora J.W."/>
            <person name="Yadav J.S."/>
            <person name="Aerts A."/>
            <person name="Benoit I."/>
            <person name="Boyd A."/>
            <person name="Carlson A."/>
            <person name="Copeland A."/>
            <person name="Coutinho P.M."/>
            <person name="de Vries R.P."/>
            <person name="Ferreira P."/>
            <person name="Findley K."/>
            <person name="Foster B."/>
            <person name="Gaskell J."/>
            <person name="Glotzer D."/>
            <person name="Gorecki P."/>
            <person name="Heitman J."/>
            <person name="Hesse C."/>
            <person name="Hori C."/>
            <person name="Igarashi K."/>
            <person name="Jurgens J.A."/>
            <person name="Kallen N."/>
            <person name="Kersten P."/>
            <person name="Kohler A."/>
            <person name="Kuees U."/>
            <person name="Kumar T.K.A."/>
            <person name="Kuo A."/>
            <person name="LaButti K."/>
            <person name="Larrondo L.F."/>
            <person name="Lindquist E."/>
            <person name="Ling A."/>
            <person name="Lombard V."/>
            <person name="Lucas S."/>
            <person name="Lundell T."/>
            <person name="Martin R."/>
            <person name="McLaughlin D.J."/>
            <person name="Morgenstern I."/>
            <person name="Morin E."/>
            <person name="Murat C."/>
            <person name="Nagy L.G."/>
            <person name="Nolan M."/>
            <person name="Ohm R.A."/>
            <person name="Patyshakuliyeva A."/>
            <person name="Rokas A."/>
            <person name="Ruiz-Duenas F.J."/>
            <person name="Sabat G."/>
            <person name="Salamov A."/>
            <person name="Samejima M."/>
            <person name="Schmutz J."/>
            <person name="Slot J.C."/>
            <person name="St John F."/>
            <person name="Stenlid J."/>
            <person name="Sun H."/>
            <person name="Sun S."/>
            <person name="Syed K."/>
            <person name="Tsang A."/>
            <person name="Wiebenga A."/>
            <person name="Young D."/>
            <person name="Pisabarro A."/>
            <person name="Eastwood D.C."/>
            <person name="Martin F."/>
            <person name="Cullen D."/>
            <person name="Grigoriev I.V."/>
            <person name="Hibbett D.S."/>
        </authorList>
    </citation>
    <scope>NUCLEOTIDE SEQUENCE [LARGE SCALE GENOMIC DNA]</scope>
    <source>
        <strain evidence="3 4">MD-104</strain>
    </source>
</reference>
<feature type="region of interest" description="Disordered" evidence="2">
    <location>
        <begin position="323"/>
        <end position="373"/>
    </location>
</feature>
<evidence type="ECO:0000313" key="3">
    <source>
        <dbReference type="EMBL" id="PCH44022.1"/>
    </source>
</evidence>
<feature type="coiled-coil region" evidence="1">
    <location>
        <begin position="49"/>
        <end position="83"/>
    </location>
</feature>
<feature type="compositionally biased region" description="Basic and acidic residues" evidence="2">
    <location>
        <begin position="360"/>
        <end position="373"/>
    </location>
</feature>
<feature type="compositionally biased region" description="Basic and acidic residues" evidence="2">
    <location>
        <begin position="205"/>
        <end position="219"/>
    </location>
</feature>
<keyword evidence="4" id="KW-1185">Reference proteome</keyword>
<dbReference type="OMA" id="GERGHEQ"/>